<keyword evidence="5" id="KW-1185">Reference proteome</keyword>
<dbReference type="GeneID" id="62640415"/>
<keyword evidence="2" id="KW-0456">Lyase</keyword>
<protein>
    <submittedName>
        <fullName evidence="2">Carbon-phosphorus lyase complex subunit PhnI</fullName>
    </submittedName>
</protein>
<organism evidence="2 4">
    <name type="scientific">Marivita cryptomonadis</name>
    <dbReference type="NCBI Taxonomy" id="505252"/>
    <lineage>
        <taxon>Bacteria</taxon>
        <taxon>Pseudomonadati</taxon>
        <taxon>Pseudomonadota</taxon>
        <taxon>Alphaproteobacteria</taxon>
        <taxon>Rhodobacterales</taxon>
        <taxon>Roseobacteraceae</taxon>
        <taxon>Marivita</taxon>
    </lineage>
</organism>
<reference evidence="2 5" key="1">
    <citation type="submission" date="2021-01" db="EMBL/GenBank/DDBJ databases">
        <title>Diatom-associated Roseobacters Show Island Model of Population Structure.</title>
        <authorList>
            <person name="Qu L."/>
            <person name="Feng X."/>
            <person name="Chen Y."/>
            <person name="Li L."/>
            <person name="Wang X."/>
            <person name="Hu Z."/>
            <person name="Wang H."/>
            <person name="Luo H."/>
        </authorList>
    </citation>
    <scope>NUCLEOTIDE SEQUENCE</scope>
    <source>
        <strain evidence="3 5">CC28-63</strain>
        <strain evidence="2">CC28-69</strain>
    </source>
</reference>
<dbReference type="Proteomes" id="UP000755667">
    <property type="component" value="Unassembled WGS sequence"/>
</dbReference>
<accession>A0A9Q2S2M1</accession>
<dbReference type="EMBL" id="JAFBXE010000009">
    <property type="protein sequence ID" value="MBM2413454.1"/>
    <property type="molecule type" value="Genomic_DNA"/>
</dbReference>
<dbReference type="GO" id="GO:0019634">
    <property type="term" value="P:organic phosphonate metabolic process"/>
    <property type="evidence" value="ECO:0007669"/>
    <property type="project" value="InterPro"/>
</dbReference>
<gene>
    <name evidence="2" type="ORF">JQX41_14160</name>
    <name evidence="3" type="ORF">JQX48_14170</name>
</gene>
<dbReference type="InterPro" id="IPR008773">
    <property type="entry name" value="PhnI"/>
</dbReference>
<name>A0A9Q2S2M1_9RHOB</name>
<dbReference type="RefSeq" id="WP_085628680.1">
    <property type="nucleotide sequence ID" value="NZ_JAFBWU010000009.1"/>
</dbReference>
<dbReference type="GO" id="GO:0016829">
    <property type="term" value="F:lyase activity"/>
    <property type="evidence" value="ECO:0007669"/>
    <property type="project" value="UniProtKB-KW"/>
</dbReference>
<dbReference type="OrthoDB" id="7870797at2"/>
<comment type="caution">
    <text evidence="2">The sequence shown here is derived from an EMBL/GenBank/DDBJ whole genome shotgun (WGS) entry which is preliminary data.</text>
</comment>
<dbReference type="Pfam" id="PF05861">
    <property type="entry name" value="PhnI"/>
    <property type="match status" value="1"/>
</dbReference>
<dbReference type="Proteomes" id="UP000809440">
    <property type="component" value="Unassembled WGS sequence"/>
</dbReference>
<evidence type="ECO:0000313" key="5">
    <source>
        <dbReference type="Proteomes" id="UP000809440"/>
    </source>
</evidence>
<proteinExistence type="predicted"/>
<dbReference type="PIRSF" id="PIRSF007313">
    <property type="entry name" value="PhnI"/>
    <property type="match status" value="1"/>
</dbReference>
<evidence type="ECO:0000313" key="3">
    <source>
        <dbReference type="EMBL" id="MBM2418123.1"/>
    </source>
</evidence>
<sequence length="354" mass="38003">MAYVATRGGERAIEQSQRLFKAEMGTITPERVAEIRAAMPYLIDRVMGEASLYDEDLAALALAQTGGELYEAVLLLRAWRTTQPRIAVAEPVTQGALFTHRRISAAFKDIPGGQVLGPTLDYAHRILATEVLDGQTNSPEPVEAAAKPSPAQQPSVAAWQAENGLLSGAVSDTLTGNDIPDVTREPLLFPAKRAHTLQSLARAETGGVLALGYAAQRGYGQAHPTVNELRLAEAEVVVTHPRGTQFSAGRVKVSQAEVVSKKGEQLELGFSATLGWNEVKVIAAATLDLNSKGAPKGSATEEEFFLYHTEGVESSGFCIHFKLPHYVTFQSSLDAMRDAKAKKAAKEKSPELAE</sequence>
<feature type="compositionally biased region" description="Low complexity" evidence="1">
    <location>
        <begin position="144"/>
        <end position="154"/>
    </location>
</feature>
<dbReference type="AlphaFoldDB" id="A0A9Q2S2M1"/>
<evidence type="ECO:0000313" key="4">
    <source>
        <dbReference type="Proteomes" id="UP000755667"/>
    </source>
</evidence>
<dbReference type="EMBL" id="JAFBXF010000009">
    <property type="protein sequence ID" value="MBM2418123.1"/>
    <property type="molecule type" value="Genomic_DNA"/>
</dbReference>
<feature type="region of interest" description="Disordered" evidence="1">
    <location>
        <begin position="134"/>
        <end position="154"/>
    </location>
</feature>
<evidence type="ECO:0000256" key="1">
    <source>
        <dbReference type="SAM" id="MobiDB-lite"/>
    </source>
</evidence>
<evidence type="ECO:0000313" key="2">
    <source>
        <dbReference type="EMBL" id="MBM2413454.1"/>
    </source>
</evidence>